<dbReference type="GO" id="GO:0015677">
    <property type="term" value="P:copper ion import"/>
    <property type="evidence" value="ECO:0007669"/>
    <property type="project" value="TreeGrafter"/>
</dbReference>
<dbReference type="Pfam" id="PF08030">
    <property type="entry name" value="NAD_binding_6"/>
    <property type="match status" value="1"/>
</dbReference>
<dbReference type="AlphaFoldDB" id="A0AAN8I4Q8"/>
<evidence type="ECO:0000256" key="12">
    <source>
        <dbReference type="ARBA" id="ARBA00048483"/>
    </source>
</evidence>
<feature type="transmembrane region" description="Helical" evidence="14">
    <location>
        <begin position="298"/>
        <end position="317"/>
    </location>
</feature>
<dbReference type="Pfam" id="PF08022">
    <property type="entry name" value="FAD_binding_8"/>
    <property type="match status" value="1"/>
</dbReference>
<dbReference type="Gene3D" id="3.40.50.80">
    <property type="entry name" value="Nucleotide-binding domain of ferredoxin-NADP reductase (FNR) module"/>
    <property type="match status" value="2"/>
</dbReference>
<evidence type="ECO:0000256" key="6">
    <source>
        <dbReference type="ARBA" id="ARBA00022692"/>
    </source>
</evidence>
<dbReference type="PANTHER" id="PTHR32361">
    <property type="entry name" value="FERRIC/CUPRIC REDUCTASE TRANSMEMBRANE COMPONENT"/>
    <property type="match status" value="1"/>
</dbReference>
<keyword evidence="4" id="KW-0813">Transport</keyword>
<evidence type="ECO:0000313" key="16">
    <source>
        <dbReference type="EMBL" id="KAK5954407.1"/>
    </source>
</evidence>
<feature type="transmembrane region" description="Helical" evidence="14">
    <location>
        <begin position="329"/>
        <end position="347"/>
    </location>
</feature>
<keyword evidence="11 14" id="KW-0472">Membrane</keyword>
<name>A0AAN8I4Q8_9EURO</name>
<evidence type="ECO:0000256" key="11">
    <source>
        <dbReference type="ARBA" id="ARBA00023136"/>
    </source>
</evidence>
<dbReference type="InterPro" id="IPR039261">
    <property type="entry name" value="FNR_nucleotide-bd"/>
</dbReference>
<evidence type="ECO:0000256" key="7">
    <source>
        <dbReference type="ARBA" id="ARBA00022982"/>
    </source>
</evidence>
<evidence type="ECO:0000259" key="15">
    <source>
        <dbReference type="PROSITE" id="PS51384"/>
    </source>
</evidence>
<keyword evidence="6 14" id="KW-0812">Transmembrane</keyword>
<keyword evidence="8 14" id="KW-1133">Transmembrane helix</keyword>
<dbReference type="PROSITE" id="PS51384">
    <property type="entry name" value="FAD_FR"/>
    <property type="match status" value="1"/>
</dbReference>
<evidence type="ECO:0000256" key="4">
    <source>
        <dbReference type="ARBA" id="ARBA00022448"/>
    </source>
</evidence>
<dbReference type="GO" id="GO:0005886">
    <property type="term" value="C:plasma membrane"/>
    <property type="evidence" value="ECO:0007669"/>
    <property type="project" value="UniProtKB-SubCell"/>
</dbReference>
<dbReference type="SUPFAM" id="SSF52343">
    <property type="entry name" value="Ferredoxin reductase-like, C-terminal NADP-linked domain"/>
    <property type="match status" value="1"/>
</dbReference>
<evidence type="ECO:0000256" key="14">
    <source>
        <dbReference type="SAM" id="Phobius"/>
    </source>
</evidence>
<dbReference type="InterPro" id="IPR051410">
    <property type="entry name" value="Ferric/Cupric_Reductase"/>
</dbReference>
<feature type="transmembrane region" description="Helical" evidence="14">
    <location>
        <begin position="178"/>
        <end position="199"/>
    </location>
</feature>
<dbReference type="Pfam" id="PF01794">
    <property type="entry name" value="Ferric_reduct"/>
    <property type="match status" value="1"/>
</dbReference>
<comment type="caution">
    <text evidence="16">The sequence shown here is derived from an EMBL/GenBank/DDBJ whole genome shotgun (WGS) entry which is preliminary data.</text>
</comment>
<evidence type="ECO:0000256" key="8">
    <source>
        <dbReference type="ARBA" id="ARBA00022989"/>
    </source>
</evidence>
<keyword evidence="10" id="KW-0406">Ion transport</keyword>
<dbReference type="InterPro" id="IPR017927">
    <property type="entry name" value="FAD-bd_FR_type"/>
</dbReference>
<dbReference type="InterPro" id="IPR013130">
    <property type="entry name" value="Fe3_Rdtase_TM_dom"/>
</dbReference>
<feature type="compositionally biased region" description="Polar residues" evidence="13">
    <location>
        <begin position="657"/>
        <end position="674"/>
    </location>
</feature>
<comment type="catalytic activity">
    <reaction evidence="12">
        <text>2 a Fe(II)-siderophore + NADP(+) + H(+) = 2 a Fe(III)-siderophore + NADPH</text>
        <dbReference type="Rhea" id="RHEA:28795"/>
        <dbReference type="Rhea" id="RHEA-COMP:11342"/>
        <dbReference type="Rhea" id="RHEA-COMP:11344"/>
        <dbReference type="ChEBI" id="CHEBI:15378"/>
        <dbReference type="ChEBI" id="CHEBI:29033"/>
        <dbReference type="ChEBI" id="CHEBI:29034"/>
        <dbReference type="ChEBI" id="CHEBI:57783"/>
        <dbReference type="ChEBI" id="CHEBI:58349"/>
        <dbReference type="EC" id="1.16.1.9"/>
    </reaction>
</comment>
<dbReference type="SUPFAM" id="SSF63380">
    <property type="entry name" value="Riboflavin synthase domain-like"/>
    <property type="match status" value="1"/>
</dbReference>
<gene>
    <name evidence="16" type="ORF">OHC33_004129</name>
</gene>
<dbReference type="GO" id="GO:0006826">
    <property type="term" value="P:iron ion transport"/>
    <property type="evidence" value="ECO:0007669"/>
    <property type="project" value="TreeGrafter"/>
</dbReference>
<keyword evidence="5" id="KW-1003">Cell membrane</keyword>
<evidence type="ECO:0000256" key="13">
    <source>
        <dbReference type="SAM" id="MobiDB-lite"/>
    </source>
</evidence>
<dbReference type="SFLD" id="SFLDG01168">
    <property type="entry name" value="Ferric_reductase_subgroup_(FRE"/>
    <property type="match status" value="1"/>
</dbReference>
<feature type="region of interest" description="Disordered" evidence="13">
    <location>
        <begin position="642"/>
        <end position="674"/>
    </location>
</feature>
<dbReference type="Proteomes" id="UP001316803">
    <property type="component" value="Unassembled WGS sequence"/>
</dbReference>
<dbReference type="SFLD" id="SFLDS00052">
    <property type="entry name" value="Ferric_Reductase_Domain"/>
    <property type="match status" value="1"/>
</dbReference>
<dbReference type="EMBL" id="JAKLMC020000008">
    <property type="protein sequence ID" value="KAK5954407.1"/>
    <property type="molecule type" value="Genomic_DNA"/>
</dbReference>
<evidence type="ECO:0000256" key="3">
    <source>
        <dbReference type="ARBA" id="ARBA00012668"/>
    </source>
</evidence>
<comment type="similarity">
    <text evidence="2">Belongs to the ferric reductase (FRE) family.</text>
</comment>
<reference evidence="16 17" key="1">
    <citation type="submission" date="2022-12" db="EMBL/GenBank/DDBJ databases">
        <title>Genomic features and morphological characterization of a novel Knufia sp. strain isolated from spacecraft assembly facility.</title>
        <authorList>
            <person name="Teixeira M."/>
            <person name="Chander A.M."/>
            <person name="Stajich J.E."/>
            <person name="Venkateswaran K."/>
        </authorList>
    </citation>
    <scope>NUCLEOTIDE SEQUENCE [LARGE SCALE GENOMIC DNA]</scope>
    <source>
        <strain evidence="16 17">FJI-L2-BK-P2</strain>
    </source>
</reference>
<organism evidence="16 17">
    <name type="scientific">Knufia fluminis</name>
    <dbReference type="NCBI Taxonomy" id="191047"/>
    <lineage>
        <taxon>Eukaryota</taxon>
        <taxon>Fungi</taxon>
        <taxon>Dikarya</taxon>
        <taxon>Ascomycota</taxon>
        <taxon>Pezizomycotina</taxon>
        <taxon>Eurotiomycetes</taxon>
        <taxon>Chaetothyriomycetidae</taxon>
        <taxon>Chaetothyriales</taxon>
        <taxon>Trichomeriaceae</taxon>
        <taxon>Knufia</taxon>
    </lineage>
</organism>
<feature type="transmembrane region" description="Helical" evidence="14">
    <location>
        <begin position="260"/>
        <end position="278"/>
    </location>
</feature>
<dbReference type="PANTHER" id="PTHR32361:SF23">
    <property type="entry name" value="FERRIC-CHELATE REDUCTASE"/>
    <property type="match status" value="1"/>
</dbReference>
<protein>
    <recommendedName>
        <fullName evidence="3">ferric-chelate reductase (NADPH)</fullName>
        <ecNumber evidence="3">1.16.1.9</ecNumber>
    </recommendedName>
</protein>
<feature type="transmembrane region" description="Helical" evidence="14">
    <location>
        <begin position="219"/>
        <end position="239"/>
    </location>
</feature>
<evidence type="ECO:0000256" key="10">
    <source>
        <dbReference type="ARBA" id="ARBA00023065"/>
    </source>
</evidence>
<feature type="transmembrane region" description="Helical" evidence="14">
    <location>
        <begin position="503"/>
        <end position="520"/>
    </location>
</feature>
<sequence>MPSIPAPHILEDLVKKVPQELAHAEEHIIELVKRVRIPINSTTPPHLIDAIKQDPWTQADKYALGWVYFCIILLFFATALRIWNYWGDRIRIALYKDEVITSAISASAVSANSPWDMPSTATDNSRQVFFPPTGPLLHRQQKQQSTASAIAPFNNVISVFRYVFYRPMPVLKVRGWRFTFPSAAVLVIIMIGLVFSILYCFLPQPLFYETMEFGSPPVAIRAGMMAIALVPWITALASKANVISFMTGIGHERLIVLHRWGAYLCIILSIIHAVPYWYQSMKDPEGFAKFKLYFNQQYYIFTTGICALCPLIFLFVHSLPVLRNRFYEVFVFMHIPVAWAFIGLLFWHCHNYLTSWAYLYTTVIMMIISLIARVFYLNWMNPFRPSWLIGEESAVSILPENAVKVTIPTQTRWKPGQYAYLRMPGISVMENHPFTIASLCSEDFPSDYGDKFRDLTLVFRPFSGFTRRVYDTAQKKGPYKTYRSFIEGPYGGMQRQMSSFDQVIFFAGGSGITAIASQLLDLVKRMRDGKATTRSVHVIWAMKRPEIMEWFKEELRICREYAPAGSVHCHFFITSAKRYNTGIFGVGADGKQNRLSQLIAEKVDGVMQGVSNKRDSRIMQDYGVSDEEEDLVTALPQKQFASPITRQPYFPPPPGQSDYSGRTNIDSKRASSTLSEMQRDAEAMTQTEKLYNQHRGTSGRASHVATNDWAMSPRTPENDDKRTSGFDFGFPQTPTNFQKSLMRFAFLPGTLPPTEPAVAHTPGGLTGDNRAAATPLSALPNRASLYSTTAAKRNDGWRTEYGRPDIPFMLKNLSSEFSRRTCIYVCGPPAMRCDVASTVADLQRLVWTDPNRDEIFLHAENYAI</sequence>
<keyword evidence="17" id="KW-1185">Reference proteome</keyword>
<evidence type="ECO:0000256" key="1">
    <source>
        <dbReference type="ARBA" id="ARBA00004651"/>
    </source>
</evidence>
<feature type="domain" description="FAD-binding FR-type" evidence="15">
    <location>
        <begin position="385"/>
        <end position="496"/>
    </location>
</feature>
<keyword evidence="9" id="KW-0560">Oxidoreductase</keyword>
<feature type="transmembrane region" description="Helical" evidence="14">
    <location>
        <begin position="353"/>
        <end position="376"/>
    </location>
</feature>
<accession>A0AAN8I4Q8</accession>
<feature type="transmembrane region" description="Helical" evidence="14">
    <location>
        <begin position="66"/>
        <end position="86"/>
    </location>
</feature>
<dbReference type="InterPro" id="IPR013112">
    <property type="entry name" value="FAD-bd_8"/>
</dbReference>
<evidence type="ECO:0000313" key="17">
    <source>
        <dbReference type="Proteomes" id="UP001316803"/>
    </source>
</evidence>
<dbReference type="CDD" id="cd06186">
    <property type="entry name" value="NOX_Duox_like_FAD_NADP"/>
    <property type="match status" value="1"/>
</dbReference>
<evidence type="ECO:0000256" key="9">
    <source>
        <dbReference type="ARBA" id="ARBA00023002"/>
    </source>
</evidence>
<dbReference type="EC" id="1.16.1.9" evidence="3"/>
<proteinExistence type="inferred from homology"/>
<dbReference type="InterPro" id="IPR013121">
    <property type="entry name" value="Fe_red_NAD-bd_6"/>
</dbReference>
<dbReference type="GO" id="GO:0052851">
    <property type="term" value="F:ferric-chelate reductase (NADPH) activity"/>
    <property type="evidence" value="ECO:0007669"/>
    <property type="project" value="UniProtKB-EC"/>
</dbReference>
<comment type="subcellular location">
    <subcellularLocation>
        <location evidence="1">Cell membrane</location>
        <topology evidence="1">Multi-pass membrane protein</topology>
    </subcellularLocation>
</comment>
<evidence type="ECO:0000256" key="2">
    <source>
        <dbReference type="ARBA" id="ARBA00006278"/>
    </source>
</evidence>
<keyword evidence="7" id="KW-0249">Electron transport</keyword>
<dbReference type="GO" id="GO:0006879">
    <property type="term" value="P:intracellular iron ion homeostasis"/>
    <property type="evidence" value="ECO:0007669"/>
    <property type="project" value="TreeGrafter"/>
</dbReference>
<evidence type="ECO:0000256" key="5">
    <source>
        <dbReference type="ARBA" id="ARBA00022475"/>
    </source>
</evidence>
<dbReference type="InterPro" id="IPR017938">
    <property type="entry name" value="Riboflavin_synthase-like_b-brl"/>
</dbReference>